<dbReference type="InterPro" id="IPR023203">
    <property type="entry name" value="TTHA0068_sf"/>
</dbReference>
<dbReference type="Pfam" id="PF03745">
    <property type="entry name" value="DUF309"/>
    <property type="match status" value="1"/>
</dbReference>
<dbReference type="HOGENOM" id="CLU_1465195_0_0_2"/>
<dbReference type="RefSeq" id="WP_015232017.1">
    <property type="nucleotide sequence ID" value="NC_019791.1"/>
</dbReference>
<name>L0A9P0_CALLD</name>
<organism evidence="1 2">
    <name type="scientific">Caldisphaera lagunensis (strain DSM 15908 / JCM 11604 / ANMR 0165 / IC-154)</name>
    <dbReference type="NCBI Taxonomy" id="1056495"/>
    <lineage>
        <taxon>Archaea</taxon>
        <taxon>Thermoproteota</taxon>
        <taxon>Thermoprotei</taxon>
        <taxon>Acidilobales</taxon>
        <taxon>Caldisphaeraceae</taxon>
        <taxon>Caldisphaera</taxon>
    </lineage>
</organism>
<dbReference type="Gene3D" id="1.10.3450.10">
    <property type="entry name" value="TTHA0068-like"/>
    <property type="match status" value="1"/>
</dbReference>
<dbReference type="InterPro" id="IPR005500">
    <property type="entry name" value="DUF309"/>
</dbReference>
<dbReference type="eggNOG" id="arCOG03705">
    <property type="taxonomic scope" value="Archaea"/>
</dbReference>
<dbReference type="AlphaFoldDB" id="L0A9P0"/>
<sequence length="184" mass="21160">MDRALYIIENNKYSVSDLDRLKERLMDLGCPHGIRISITHIEVVVFCKDSKIIRDKITKALGSRIIDVFIGEPEVKEGKELSNFIDFLDNELFWLAHTFMETPWKNHNDKRLQSLVLYAGALAKAQENELKASLNLLNMAKDFGAEELIDLNCAKKQIDLILKNKRTNASSCLNLEKIRELLRN</sequence>
<protein>
    <recommendedName>
        <fullName evidence="3">DUF309 domain-containing protein</fullName>
    </recommendedName>
</protein>
<dbReference type="KEGG" id="clg:Calag_0342"/>
<dbReference type="Proteomes" id="UP000010469">
    <property type="component" value="Chromosome"/>
</dbReference>
<keyword evidence="2" id="KW-1185">Reference proteome</keyword>
<evidence type="ECO:0000313" key="2">
    <source>
        <dbReference type="Proteomes" id="UP000010469"/>
    </source>
</evidence>
<dbReference type="SUPFAM" id="SSF140663">
    <property type="entry name" value="TTHA0068-like"/>
    <property type="match status" value="1"/>
</dbReference>
<evidence type="ECO:0008006" key="3">
    <source>
        <dbReference type="Google" id="ProtNLM"/>
    </source>
</evidence>
<dbReference type="STRING" id="1056495.Calag_0342"/>
<gene>
    <name evidence="1" type="ordered locus">Calag_0342</name>
</gene>
<dbReference type="EMBL" id="CP003378">
    <property type="protein sequence ID" value="AFZ70119.1"/>
    <property type="molecule type" value="Genomic_DNA"/>
</dbReference>
<evidence type="ECO:0000313" key="1">
    <source>
        <dbReference type="EMBL" id="AFZ70119.1"/>
    </source>
</evidence>
<dbReference type="OrthoDB" id="28179at2157"/>
<proteinExistence type="predicted"/>
<dbReference type="InParanoid" id="L0A9P0"/>
<reference evidence="2" key="1">
    <citation type="submission" date="2012-03" db="EMBL/GenBank/DDBJ databases">
        <title>Complete genome of Caldisphaera lagunensis DSM 15908.</title>
        <authorList>
            <person name="Lucas S."/>
            <person name="Copeland A."/>
            <person name="Lapidus A."/>
            <person name="Glavina del Rio T."/>
            <person name="Dalin E."/>
            <person name="Tice H."/>
            <person name="Bruce D."/>
            <person name="Goodwin L."/>
            <person name="Pitluck S."/>
            <person name="Peters L."/>
            <person name="Mikhailova N."/>
            <person name="Teshima H."/>
            <person name="Kyrpides N."/>
            <person name="Mavromatis K."/>
            <person name="Ivanova N."/>
            <person name="Brettin T."/>
            <person name="Detter J.C."/>
            <person name="Han C."/>
            <person name="Larimer F."/>
            <person name="Land M."/>
            <person name="Hauser L."/>
            <person name="Markowitz V."/>
            <person name="Cheng J.-F."/>
            <person name="Hugenholtz P."/>
            <person name="Woyke T."/>
            <person name="Wu D."/>
            <person name="Spring S."/>
            <person name="Schroeder M."/>
            <person name="Brambilla E."/>
            <person name="Klenk H.-P."/>
            <person name="Eisen J.A."/>
        </authorList>
    </citation>
    <scope>NUCLEOTIDE SEQUENCE [LARGE SCALE GENOMIC DNA]</scope>
    <source>
        <strain evidence="2">DSM 15908 / JCM 11604 / IC-154</strain>
    </source>
</reference>
<dbReference type="GeneID" id="14211602"/>
<accession>L0A9P0</accession>